<accession>A0AAD6PNC6</accession>
<protein>
    <submittedName>
        <fullName evidence="1">Uncharacterized protein</fullName>
    </submittedName>
</protein>
<evidence type="ECO:0000313" key="1">
    <source>
        <dbReference type="EMBL" id="KAJ6951324.1"/>
    </source>
</evidence>
<gene>
    <name evidence="1" type="ORF">NC653_040663</name>
</gene>
<keyword evidence="2" id="KW-1185">Reference proteome</keyword>
<dbReference type="Proteomes" id="UP001164929">
    <property type="component" value="Chromosome 19"/>
</dbReference>
<sequence length="92" mass="10107">MCGCCGLEVSSCFVWLAAGKRECRGALLVKRRRKRASLGGGYFFFFSKKGVQPAGLKEMGLGFCECPNFFVLKLLSSKFSPPFFIMTGGSFI</sequence>
<name>A0AAD6PNC6_9ROSI</name>
<evidence type="ECO:0000313" key="2">
    <source>
        <dbReference type="Proteomes" id="UP001164929"/>
    </source>
</evidence>
<organism evidence="1 2">
    <name type="scientific">Populus alba x Populus x berolinensis</name>
    <dbReference type="NCBI Taxonomy" id="444605"/>
    <lineage>
        <taxon>Eukaryota</taxon>
        <taxon>Viridiplantae</taxon>
        <taxon>Streptophyta</taxon>
        <taxon>Embryophyta</taxon>
        <taxon>Tracheophyta</taxon>
        <taxon>Spermatophyta</taxon>
        <taxon>Magnoliopsida</taxon>
        <taxon>eudicotyledons</taxon>
        <taxon>Gunneridae</taxon>
        <taxon>Pentapetalae</taxon>
        <taxon>rosids</taxon>
        <taxon>fabids</taxon>
        <taxon>Malpighiales</taxon>
        <taxon>Salicaceae</taxon>
        <taxon>Saliceae</taxon>
        <taxon>Populus</taxon>
    </lineage>
</organism>
<comment type="caution">
    <text evidence="1">The sequence shown here is derived from an EMBL/GenBank/DDBJ whole genome shotgun (WGS) entry which is preliminary data.</text>
</comment>
<dbReference type="EMBL" id="JAQIZT010000019">
    <property type="protein sequence ID" value="KAJ6951324.1"/>
    <property type="molecule type" value="Genomic_DNA"/>
</dbReference>
<reference evidence="1" key="1">
    <citation type="journal article" date="2023" name="Mol. Ecol. Resour.">
        <title>Chromosome-level genome assembly of a triploid poplar Populus alba 'Berolinensis'.</title>
        <authorList>
            <person name="Chen S."/>
            <person name="Yu Y."/>
            <person name="Wang X."/>
            <person name="Wang S."/>
            <person name="Zhang T."/>
            <person name="Zhou Y."/>
            <person name="He R."/>
            <person name="Meng N."/>
            <person name="Wang Y."/>
            <person name="Liu W."/>
            <person name="Liu Z."/>
            <person name="Liu J."/>
            <person name="Guo Q."/>
            <person name="Huang H."/>
            <person name="Sederoff R.R."/>
            <person name="Wang G."/>
            <person name="Qu G."/>
            <person name="Chen S."/>
        </authorList>
    </citation>
    <scope>NUCLEOTIDE SEQUENCE</scope>
    <source>
        <strain evidence="1">SC-2020</strain>
    </source>
</reference>
<proteinExistence type="predicted"/>
<dbReference type="AlphaFoldDB" id="A0AAD6PNC6"/>